<dbReference type="EMBL" id="CM023490">
    <property type="protein sequence ID" value="KAH6943331.1"/>
    <property type="molecule type" value="Genomic_DNA"/>
</dbReference>
<name>A0ACB7TAQ5_HYAAI</name>
<organism evidence="1 2">
    <name type="scientific">Hyalomma asiaticum</name>
    <name type="common">Tick</name>
    <dbReference type="NCBI Taxonomy" id="266040"/>
    <lineage>
        <taxon>Eukaryota</taxon>
        <taxon>Metazoa</taxon>
        <taxon>Ecdysozoa</taxon>
        <taxon>Arthropoda</taxon>
        <taxon>Chelicerata</taxon>
        <taxon>Arachnida</taxon>
        <taxon>Acari</taxon>
        <taxon>Parasitiformes</taxon>
        <taxon>Ixodida</taxon>
        <taxon>Ixodoidea</taxon>
        <taxon>Ixodidae</taxon>
        <taxon>Hyalomminae</taxon>
        <taxon>Hyalomma</taxon>
    </lineage>
</organism>
<accession>A0ACB7TAQ5</accession>
<proteinExistence type="predicted"/>
<protein>
    <submittedName>
        <fullName evidence="1">Uncharacterized protein</fullName>
    </submittedName>
</protein>
<evidence type="ECO:0000313" key="1">
    <source>
        <dbReference type="EMBL" id="KAH6943331.1"/>
    </source>
</evidence>
<comment type="caution">
    <text evidence="1">The sequence shown here is derived from an EMBL/GenBank/DDBJ whole genome shotgun (WGS) entry which is preliminary data.</text>
</comment>
<gene>
    <name evidence="1" type="ORF">HPB50_020139</name>
</gene>
<keyword evidence="2" id="KW-1185">Reference proteome</keyword>
<sequence>MAQPPSADATVAPTEPAMVHKVRIGTEELDADEINERFPGLNLTTPCTVERDGHDDGGSVRVSTCHILDGLSRWNYFLWHVGLQLREIRAPGKLSLVRVAYRGKGGCRQRARSEDARFLFHVLLVQHKCVDSVHLEDTLIEGCGLGEFRERIVAALRKNTSLRTLTIGSLFSEYRLHAPNHAAKFANFLFAGAFERICSELIATMSNLRELSVLVYEAAPSVLLDTICQLLTDTTCLITLSMPRLVLNEVISLNDVLLHDLKQVCRAVKKRAIRGRVRVEDIYVVDSVALSELQEFPEALRRVSIRSFAERSLEKLRGAVHLACSWYQVNTLSLCLRQNVVHDSSTCRTLCKYLSTADSLRELELSGSAHSLLLAAILKNKSVRVLRLSELRLGEANLRFLVGEVVGSRTLCEFTFASLDPVENDTFVRSLATGFQENKTITRLCVWDTTDSVDEEWFTVEDVIGRNIGHLTCAAHSVVRQTHSPRCAAAFKIVSHTPALQKKVEELQNEVGTV</sequence>
<reference evidence="1" key="1">
    <citation type="submission" date="2020-05" db="EMBL/GenBank/DDBJ databases">
        <title>Large-scale comparative analyses of tick genomes elucidate their genetic diversity and vector capacities.</title>
        <authorList>
            <person name="Jia N."/>
            <person name="Wang J."/>
            <person name="Shi W."/>
            <person name="Du L."/>
            <person name="Sun Y."/>
            <person name="Zhan W."/>
            <person name="Jiang J."/>
            <person name="Wang Q."/>
            <person name="Zhang B."/>
            <person name="Ji P."/>
            <person name="Sakyi L.B."/>
            <person name="Cui X."/>
            <person name="Yuan T."/>
            <person name="Jiang B."/>
            <person name="Yang W."/>
            <person name="Lam T.T.-Y."/>
            <person name="Chang Q."/>
            <person name="Ding S."/>
            <person name="Wang X."/>
            <person name="Zhu J."/>
            <person name="Ruan X."/>
            <person name="Zhao L."/>
            <person name="Wei J."/>
            <person name="Que T."/>
            <person name="Du C."/>
            <person name="Cheng J."/>
            <person name="Dai P."/>
            <person name="Han X."/>
            <person name="Huang E."/>
            <person name="Gao Y."/>
            <person name="Liu J."/>
            <person name="Shao H."/>
            <person name="Ye R."/>
            <person name="Li L."/>
            <person name="Wei W."/>
            <person name="Wang X."/>
            <person name="Wang C."/>
            <person name="Yang T."/>
            <person name="Huo Q."/>
            <person name="Li W."/>
            <person name="Guo W."/>
            <person name="Chen H."/>
            <person name="Zhou L."/>
            <person name="Ni X."/>
            <person name="Tian J."/>
            <person name="Zhou Y."/>
            <person name="Sheng Y."/>
            <person name="Liu T."/>
            <person name="Pan Y."/>
            <person name="Xia L."/>
            <person name="Li J."/>
            <person name="Zhao F."/>
            <person name="Cao W."/>
        </authorList>
    </citation>
    <scope>NUCLEOTIDE SEQUENCE</scope>
    <source>
        <strain evidence="1">Hyas-2018</strain>
    </source>
</reference>
<dbReference type="Proteomes" id="UP000821845">
    <property type="component" value="Chromosome 10"/>
</dbReference>
<evidence type="ECO:0000313" key="2">
    <source>
        <dbReference type="Proteomes" id="UP000821845"/>
    </source>
</evidence>